<dbReference type="PANTHER" id="PTHR10797">
    <property type="entry name" value="CCR4-NOT TRANSCRIPTION COMPLEX SUBUNIT"/>
    <property type="match status" value="1"/>
</dbReference>
<accession>A0A5N5TNU4</accession>
<evidence type="ECO:0000256" key="15">
    <source>
        <dbReference type="SAM" id="MobiDB-lite"/>
    </source>
</evidence>
<name>A0A5N5TNU4_9CRUS</name>
<evidence type="ECO:0000256" key="1">
    <source>
        <dbReference type="ARBA" id="ARBA00001663"/>
    </source>
</evidence>
<feature type="region of interest" description="Disordered" evidence="15">
    <location>
        <begin position="264"/>
        <end position="304"/>
    </location>
</feature>
<dbReference type="Proteomes" id="UP000326759">
    <property type="component" value="Unassembled WGS sequence"/>
</dbReference>
<comment type="caution">
    <text evidence="16">The sequence shown here is derived from an EMBL/GenBank/DDBJ whole genome shotgun (WGS) entry which is preliminary data.</text>
</comment>
<dbReference type="GO" id="GO:0003723">
    <property type="term" value="F:RNA binding"/>
    <property type="evidence" value="ECO:0007669"/>
    <property type="project" value="UniProtKB-KW"/>
</dbReference>
<dbReference type="Pfam" id="PF04857">
    <property type="entry name" value="CAF1"/>
    <property type="match status" value="1"/>
</dbReference>
<evidence type="ECO:0000256" key="14">
    <source>
        <dbReference type="ARBA" id="ARBA00023242"/>
    </source>
</evidence>
<evidence type="ECO:0000256" key="10">
    <source>
        <dbReference type="ARBA" id="ARBA00022839"/>
    </source>
</evidence>
<evidence type="ECO:0000256" key="4">
    <source>
        <dbReference type="ARBA" id="ARBA00008372"/>
    </source>
</evidence>
<evidence type="ECO:0000256" key="5">
    <source>
        <dbReference type="ARBA" id="ARBA00012161"/>
    </source>
</evidence>
<evidence type="ECO:0000256" key="11">
    <source>
        <dbReference type="ARBA" id="ARBA00022884"/>
    </source>
</evidence>
<dbReference type="InterPro" id="IPR006941">
    <property type="entry name" value="RNase_CAF1"/>
</dbReference>
<keyword evidence="14" id="KW-0539">Nucleus</keyword>
<keyword evidence="17" id="KW-1185">Reference proteome</keyword>
<dbReference type="InterPro" id="IPR036397">
    <property type="entry name" value="RNaseH_sf"/>
</dbReference>
<evidence type="ECO:0000256" key="9">
    <source>
        <dbReference type="ARBA" id="ARBA00022801"/>
    </source>
</evidence>
<dbReference type="GO" id="GO:0005634">
    <property type="term" value="C:nucleus"/>
    <property type="evidence" value="ECO:0007669"/>
    <property type="project" value="UniProtKB-SubCell"/>
</dbReference>
<gene>
    <name evidence="16" type="primary">cnot7</name>
    <name evidence="16" type="ORF">Anas_01519</name>
</gene>
<keyword evidence="9" id="KW-0378">Hydrolase</keyword>
<keyword evidence="6" id="KW-0963">Cytoplasm</keyword>
<dbReference type="GO" id="GO:0005737">
    <property type="term" value="C:cytoplasm"/>
    <property type="evidence" value="ECO:0007669"/>
    <property type="project" value="UniProtKB-SubCell"/>
</dbReference>
<keyword evidence="12" id="KW-0805">Transcription regulation</keyword>
<sequence>MVQSVMPSVVGQYVLGPNTTSAGASGGNGAGQQRALTNEECGIREVWAHNLEEEFNNIRRIVPQFTYVAMDTEFPGVVARPIGEFRSNADYQYQLLRCNVDLLKIIQLGLSFLNEDGKTPPGYSTWQFNFKFNLTEDMYAQDSIDLLQNSGLQFKKHEEDGIEPVDFAELLMTSGIVLFEDIKWLSFHSGYDFGYLLKLLTNYSLPPDESEFFDLLRIYFPAIYDVKMFFEDKIDDAKYCGHLYGLGTSFVVNGNSVSSTVVNSNNSNTTANNNSSSTPTTVSANNNSVGITDNGHSSDSPSTT</sequence>
<dbReference type="EC" id="3.1.13.4" evidence="5"/>
<dbReference type="InterPro" id="IPR012337">
    <property type="entry name" value="RNaseH-like_sf"/>
</dbReference>
<evidence type="ECO:0000256" key="2">
    <source>
        <dbReference type="ARBA" id="ARBA00004123"/>
    </source>
</evidence>
<organism evidence="16 17">
    <name type="scientific">Armadillidium nasatum</name>
    <dbReference type="NCBI Taxonomy" id="96803"/>
    <lineage>
        <taxon>Eukaryota</taxon>
        <taxon>Metazoa</taxon>
        <taxon>Ecdysozoa</taxon>
        <taxon>Arthropoda</taxon>
        <taxon>Crustacea</taxon>
        <taxon>Multicrustacea</taxon>
        <taxon>Malacostraca</taxon>
        <taxon>Eumalacostraca</taxon>
        <taxon>Peracarida</taxon>
        <taxon>Isopoda</taxon>
        <taxon>Oniscidea</taxon>
        <taxon>Crinocheta</taxon>
        <taxon>Armadillidiidae</taxon>
        <taxon>Armadillidium</taxon>
    </lineage>
</organism>
<keyword evidence="11" id="KW-0694">RNA-binding</keyword>
<evidence type="ECO:0000256" key="6">
    <source>
        <dbReference type="ARBA" id="ARBA00022490"/>
    </source>
</evidence>
<evidence type="ECO:0000313" key="16">
    <source>
        <dbReference type="EMBL" id="KAB7507829.1"/>
    </source>
</evidence>
<keyword evidence="8" id="KW-0479">Metal-binding</keyword>
<dbReference type="SUPFAM" id="SSF53098">
    <property type="entry name" value="Ribonuclease H-like"/>
    <property type="match status" value="1"/>
</dbReference>
<dbReference type="Gene3D" id="3.30.420.10">
    <property type="entry name" value="Ribonuclease H-like superfamily/Ribonuclease H"/>
    <property type="match status" value="1"/>
</dbReference>
<protein>
    <recommendedName>
        <fullName evidence="5">poly(A)-specific ribonuclease</fullName>
        <ecNumber evidence="5">3.1.13.4</ecNumber>
    </recommendedName>
</protein>
<reference evidence="16 17" key="1">
    <citation type="journal article" date="2019" name="PLoS Biol.">
        <title>Sex chromosomes control vertical transmission of feminizing Wolbachia symbionts in an isopod.</title>
        <authorList>
            <person name="Becking T."/>
            <person name="Chebbi M.A."/>
            <person name="Giraud I."/>
            <person name="Moumen B."/>
            <person name="Laverre T."/>
            <person name="Caubet Y."/>
            <person name="Peccoud J."/>
            <person name="Gilbert C."/>
            <person name="Cordaux R."/>
        </authorList>
    </citation>
    <scope>NUCLEOTIDE SEQUENCE [LARGE SCALE GENOMIC DNA]</scope>
    <source>
        <strain evidence="16">ANa2</strain>
        <tissue evidence="16">Whole body excluding digestive tract and cuticle</tissue>
    </source>
</reference>
<dbReference type="GO" id="GO:0046872">
    <property type="term" value="F:metal ion binding"/>
    <property type="evidence" value="ECO:0007669"/>
    <property type="project" value="UniProtKB-KW"/>
</dbReference>
<evidence type="ECO:0000256" key="13">
    <source>
        <dbReference type="ARBA" id="ARBA00023163"/>
    </source>
</evidence>
<dbReference type="AlphaFoldDB" id="A0A5N5TNU4"/>
<evidence type="ECO:0000256" key="8">
    <source>
        <dbReference type="ARBA" id="ARBA00022723"/>
    </source>
</evidence>
<dbReference type="EMBL" id="SEYY01000193">
    <property type="protein sequence ID" value="KAB7507829.1"/>
    <property type="molecule type" value="Genomic_DNA"/>
</dbReference>
<comment type="similarity">
    <text evidence="4">Belongs to the CAF1 family.</text>
</comment>
<dbReference type="GO" id="GO:0030014">
    <property type="term" value="C:CCR4-NOT complex"/>
    <property type="evidence" value="ECO:0007669"/>
    <property type="project" value="InterPro"/>
</dbReference>
<dbReference type="OrthoDB" id="1164111at2759"/>
<evidence type="ECO:0000313" key="17">
    <source>
        <dbReference type="Proteomes" id="UP000326759"/>
    </source>
</evidence>
<comment type="subcellular location">
    <subcellularLocation>
        <location evidence="3">Cytoplasm</location>
    </subcellularLocation>
    <subcellularLocation>
        <location evidence="2">Nucleus</location>
    </subcellularLocation>
</comment>
<comment type="catalytic activity">
    <reaction evidence="1">
        <text>Exonucleolytic cleavage of poly(A) to 5'-AMP.</text>
        <dbReference type="EC" id="3.1.13.4"/>
    </reaction>
</comment>
<evidence type="ECO:0000256" key="3">
    <source>
        <dbReference type="ARBA" id="ARBA00004496"/>
    </source>
</evidence>
<keyword evidence="7" id="KW-0540">Nuclease</keyword>
<proteinExistence type="inferred from homology"/>
<evidence type="ECO:0000256" key="7">
    <source>
        <dbReference type="ARBA" id="ARBA00022722"/>
    </source>
</evidence>
<keyword evidence="10" id="KW-0269">Exonuclease</keyword>
<dbReference type="GO" id="GO:0004535">
    <property type="term" value="F:poly(A)-specific ribonuclease activity"/>
    <property type="evidence" value="ECO:0007669"/>
    <property type="project" value="UniProtKB-EC"/>
</dbReference>
<dbReference type="InterPro" id="IPR039637">
    <property type="entry name" value="CNOT7/CNOT8/Pop2"/>
</dbReference>
<keyword evidence="13" id="KW-0804">Transcription</keyword>
<evidence type="ECO:0000256" key="12">
    <source>
        <dbReference type="ARBA" id="ARBA00023015"/>
    </source>
</evidence>
<feature type="compositionally biased region" description="Polar residues" evidence="15">
    <location>
        <begin position="290"/>
        <end position="304"/>
    </location>
</feature>
<feature type="compositionally biased region" description="Low complexity" evidence="15">
    <location>
        <begin position="264"/>
        <end position="289"/>
    </location>
</feature>